<feature type="coiled-coil region" evidence="1">
    <location>
        <begin position="16"/>
        <end position="137"/>
    </location>
</feature>
<dbReference type="Proteomes" id="UP000649617">
    <property type="component" value="Unassembled WGS sequence"/>
</dbReference>
<dbReference type="AlphaFoldDB" id="A0A812XB47"/>
<accession>A0A812XB47</accession>
<gene>
    <name evidence="2" type="ORF">SPIL2461_LOCUS20815</name>
</gene>
<comment type="caution">
    <text evidence="2">The sequence shown here is derived from an EMBL/GenBank/DDBJ whole genome shotgun (WGS) entry which is preliminary data.</text>
</comment>
<evidence type="ECO:0000313" key="2">
    <source>
        <dbReference type="EMBL" id="CAE7726998.1"/>
    </source>
</evidence>
<reference evidence="2" key="1">
    <citation type="submission" date="2021-02" db="EMBL/GenBank/DDBJ databases">
        <authorList>
            <person name="Dougan E. K."/>
            <person name="Rhodes N."/>
            <person name="Thang M."/>
            <person name="Chan C."/>
        </authorList>
    </citation>
    <scope>NUCLEOTIDE SEQUENCE</scope>
</reference>
<organism evidence="2 3">
    <name type="scientific">Symbiodinium pilosum</name>
    <name type="common">Dinoflagellate</name>
    <dbReference type="NCBI Taxonomy" id="2952"/>
    <lineage>
        <taxon>Eukaryota</taxon>
        <taxon>Sar</taxon>
        <taxon>Alveolata</taxon>
        <taxon>Dinophyceae</taxon>
        <taxon>Suessiales</taxon>
        <taxon>Symbiodiniaceae</taxon>
        <taxon>Symbiodinium</taxon>
    </lineage>
</organism>
<dbReference type="OrthoDB" id="435982at2759"/>
<protein>
    <submittedName>
        <fullName evidence="2">Uncharacterized protein</fullName>
    </submittedName>
</protein>
<keyword evidence="3" id="KW-1185">Reference proteome</keyword>
<evidence type="ECO:0000313" key="3">
    <source>
        <dbReference type="Proteomes" id="UP000649617"/>
    </source>
</evidence>
<keyword evidence="1" id="KW-0175">Coiled coil</keyword>
<evidence type="ECO:0000256" key="1">
    <source>
        <dbReference type="SAM" id="Coils"/>
    </source>
</evidence>
<name>A0A812XB47_SYMPI</name>
<proteinExistence type="predicted"/>
<dbReference type="EMBL" id="CAJNIZ010045682">
    <property type="protein sequence ID" value="CAE7726998.1"/>
    <property type="molecule type" value="Genomic_DNA"/>
</dbReference>
<sequence length="207" mass="23684">MACPRGHFAKLRTLDREHAQKELRDVQSQRSKVVNQKQLEIEQLMEDNRLLRVALEDLEEERSRFLALERSLQLSQEDCLSLRRSVEELEAQNTAHVEAQRRLASDCKHLRSALKQREQAEKNLQAALSEQKRLRAVDEEDAERRRASISDLGSLSNLRLPEMPIQEPLSRLSLGGPRSNGLVEVDMTSRRTSKASSVMEVDMTGDT</sequence>